<evidence type="ECO:0000256" key="1">
    <source>
        <dbReference type="SAM" id="Phobius"/>
    </source>
</evidence>
<feature type="transmembrane region" description="Helical" evidence="1">
    <location>
        <begin position="21"/>
        <end position="39"/>
    </location>
</feature>
<comment type="caution">
    <text evidence="2">The sequence shown here is derived from an EMBL/GenBank/DDBJ whole genome shotgun (WGS) entry which is preliminary data.</text>
</comment>
<feature type="transmembrane region" description="Helical" evidence="1">
    <location>
        <begin position="129"/>
        <end position="157"/>
    </location>
</feature>
<organism evidence="2 3">
    <name type="scientific">Lentilactobacillus diolivorans DSM 14421</name>
    <dbReference type="NCBI Taxonomy" id="1423739"/>
    <lineage>
        <taxon>Bacteria</taxon>
        <taxon>Bacillati</taxon>
        <taxon>Bacillota</taxon>
        <taxon>Bacilli</taxon>
        <taxon>Lactobacillales</taxon>
        <taxon>Lactobacillaceae</taxon>
        <taxon>Lentilactobacillus</taxon>
    </lineage>
</organism>
<dbReference type="STRING" id="1423739.FC85_GL002931"/>
<keyword evidence="1" id="KW-0472">Membrane</keyword>
<dbReference type="AlphaFoldDB" id="A0A0R1SII2"/>
<dbReference type="EMBL" id="AZEY01000050">
    <property type="protein sequence ID" value="KRL66085.1"/>
    <property type="molecule type" value="Genomic_DNA"/>
</dbReference>
<feature type="transmembrane region" description="Helical" evidence="1">
    <location>
        <begin position="189"/>
        <end position="209"/>
    </location>
</feature>
<name>A0A0R1SII2_9LACO</name>
<reference evidence="2 3" key="1">
    <citation type="journal article" date="2015" name="Genome Announc.">
        <title>Expanding the biotechnology potential of lactobacilli through comparative genomics of 213 strains and associated genera.</title>
        <authorList>
            <person name="Sun Z."/>
            <person name="Harris H.M."/>
            <person name="McCann A."/>
            <person name="Guo C."/>
            <person name="Argimon S."/>
            <person name="Zhang W."/>
            <person name="Yang X."/>
            <person name="Jeffery I.B."/>
            <person name="Cooney J.C."/>
            <person name="Kagawa T.F."/>
            <person name="Liu W."/>
            <person name="Song Y."/>
            <person name="Salvetti E."/>
            <person name="Wrobel A."/>
            <person name="Rasinkangas P."/>
            <person name="Parkhill J."/>
            <person name="Rea M.C."/>
            <person name="O'Sullivan O."/>
            <person name="Ritari J."/>
            <person name="Douillard F.P."/>
            <person name="Paul Ross R."/>
            <person name="Yang R."/>
            <person name="Briner A.E."/>
            <person name="Felis G.E."/>
            <person name="de Vos W.M."/>
            <person name="Barrangou R."/>
            <person name="Klaenhammer T.R."/>
            <person name="Caufield P.W."/>
            <person name="Cui Y."/>
            <person name="Zhang H."/>
            <person name="O'Toole P.W."/>
        </authorList>
    </citation>
    <scope>NUCLEOTIDE SEQUENCE [LARGE SCALE GENOMIC DNA]</scope>
    <source>
        <strain evidence="2 3">DSM 14421</strain>
    </source>
</reference>
<feature type="transmembrane region" description="Helical" evidence="1">
    <location>
        <begin position="51"/>
        <end position="75"/>
    </location>
</feature>
<keyword evidence="1" id="KW-0812">Transmembrane</keyword>
<dbReference type="RefSeq" id="WP_057864490.1">
    <property type="nucleotide sequence ID" value="NZ_AZEY01000050.1"/>
</dbReference>
<gene>
    <name evidence="2" type="ORF">FC85_GL002931</name>
</gene>
<proteinExistence type="predicted"/>
<evidence type="ECO:0000313" key="3">
    <source>
        <dbReference type="Proteomes" id="UP000052013"/>
    </source>
</evidence>
<accession>A0A0R1SII2</accession>
<keyword evidence="1" id="KW-1133">Transmembrane helix</keyword>
<feature type="transmembrane region" description="Helical" evidence="1">
    <location>
        <begin position="164"/>
        <end position="183"/>
    </location>
</feature>
<feature type="transmembrane region" description="Helical" evidence="1">
    <location>
        <begin position="95"/>
        <end position="123"/>
    </location>
</feature>
<evidence type="ECO:0000313" key="2">
    <source>
        <dbReference type="EMBL" id="KRL66085.1"/>
    </source>
</evidence>
<protein>
    <submittedName>
        <fullName evidence="2">Uncharacterized protein</fullName>
    </submittedName>
</protein>
<feature type="transmembrane region" description="Helical" evidence="1">
    <location>
        <begin position="216"/>
        <end position="236"/>
    </location>
</feature>
<dbReference type="Proteomes" id="UP000052013">
    <property type="component" value="Unassembled WGS sequence"/>
</dbReference>
<sequence length="246" mass="27811">MFKKLSALSKFEVNIALDDKGLFIYTLVFPALYFIYAFFSSSHDLTNLAIRYHLLGFWSYIILSGILNQVITAMISMRENNFLKMFTFISGDRRLIFYANLIPQTLVIQAEILIFDIIAAVFYRPDLEILEFMFACWLLNFIIIPVVAFYTSFLLAIPMRTQTLGVFMTGYLLLALLLSYGTTSKLLNILLVIINPSSFVVGVYSLFFAQTDLMTTLITVSVAGLAYVIVGNVIVAKMSLNSVISR</sequence>
<dbReference type="PATRIC" id="fig|1423739.3.peg.3049"/>